<feature type="domain" description="DNA methylase adenine-specific" evidence="11">
    <location>
        <begin position="742"/>
        <end position="821"/>
    </location>
</feature>
<keyword evidence="6" id="KW-0680">Restriction system</keyword>
<gene>
    <name evidence="13" type="ORF">RFULGI_LOCUS357</name>
</gene>
<dbReference type="InterPro" id="IPR003356">
    <property type="entry name" value="DNA_methylase_A-5"/>
</dbReference>
<evidence type="ECO:0000259" key="10">
    <source>
        <dbReference type="Pfam" id="PF01420"/>
    </source>
</evidence>
<dbReference type="InterPro" id="IPR018874">
    <property type="entry name" value="Phage_Mx8_p63_C"/>
</dbReference>
<dbReference type="GO" id="GO:0009307">
    <property type="term" value="P:DNA restriction-modification system"/>
    <property type="evidence" value="ECO:0007669"/>
    <property type="project" value="UniProtKB-KW"/>
</dbReference>
<reference evidence="13" key="1">
    <citation type="submission" date="2021-06" db="EMBL/GenBank/DDBJ databases">
        <authorList>
            <person name="Kallberg Y."/>
            <person name="Tangrot J."/>
            <person name="Rosling A."/>
        </authorList>
    </citation>
    <scope>NUCLEOTIDE SEQUENCE</scope>
    <source>
        <strain evidence="13">IN212</strain>
    </source>
</reference>
<keyword evidence="9" id="KW-0175">Coiled coil</keyword>
<comment type="similarity">
    <text evidence="1">Belongs to the type-I restriction system S methylase family.</text>
</comment>
<proteinExistence type="inferred from homology"/>
<evidence type="ECO:0000313" key="14">
    <source>
        <dbReference type="Proteomes" id="UP000789396"/>
    </source>
</evidence>
<dbReference type="Proteomes" id="UP000789396">
    <property type="component" value="Unassembled WGS sequence"/>
</dbReference>
<dbReference type="InterPro" id="IPR051537">
    <property type="entry name" value="DNA_Adenine_Mtase"/>
</dbReference>
<dbReference type="PANTHER" id="PTHR42933:SF3">
    <property type="entry name" value="TYPE I RESTRICTION ENZYME MJAVIII METHYLASE SUBUNIT"/>
    <property type="match status" value="1"/>
</dbReference>
<organism evidence="13 14">
    <name type="scientific">Racocetra fulgida</name>
    <dbReference type="NCBI Taxonomy" id="60492"/>
    <lineage>
        <taxon>Eukaryota</taxon>
        <taxon>Fungi</taxon>
        <taxon>Fungi incertae sedis</taxon>
        <taxon>Mucoromycota</taxon>
        <taxon>Glomeromycotina</taxon>
        <taxon>Glomeromycetes</taxon>
        <taxon>Diversisporales</taxon>
        <taxon>Gigasporaceae</taxon>
        <taxon>Racocetra</taxon>
    </lineage>
</organism>
<evidence type="ECO:0000256" key="5">
    <source>
        <dbReference type="ARBA" id="ARBA00022691"/>
    </source>
</evidence>
<name>A0A9N8VL95_9GLOM</name>
<dbReference type="Gene3D" id="3.90.220.20">
    <property type="entry name" value="DNA methylase specificity domains"/>
    <property type="match status" value="2"/>
</dbReference>
<dbReference type="CDD" id="cd17260">
    <property type="entry name" value="RMtype1_S_EcoEI-TRD1-CR1_like"/>
    <property type="match status" value="1"/>
</dbReference>
<dbReference type="GO" id="GO:0008170">
    <property type="term" value="F:N-methyltransferase activity"/>
    <property type="evidence" value="ECO:0007669"/>
    <property type="project" value="InterPro"/>
</dbReference>
<evidence type="ECO:0000259" key="12">
    <source>
        <dbReference type="Pfam" id="PF10546"/>
    </source>
</evidence>
<comment type="caution">
    <text evidence="13">The sequence shown here is derived from an EMBL/GenBank/DDBJ whole genome shotgun (WGS) entry which is preliminary data.</text>
</comment>
<dbReference type="GO" id="GO:0032259">
    <property type="term" value="P:methylation"/>
    <property type="evidence" value="ECO:0007669"/>
    <property type="project" value="UniProtKB-KW"/>
</dbReference>
<dbReference type="Pfam" id="PF10546">
    <property type="entry name" value="P63C"/>
    <property type="match status" value="1"/>
</dbReference>
<feature type="domain" description="Type I restriction modification DNA specificity" evidence="10">
    <location>
        <begin position="974"/>
        <end position="1055"/>
    </location>
</feature>
<dbReference type="EMBL" id="CAJVPZ010000112">
    <property type="protein sequence ID" value="CAG8453642.1"/>
    <property type="molecule type" value="Genomic_DNA"/>
</dbReference>
<comment type="catalytic activity">
    <reaction evidence="8">
        <text>a 2'-deoxyadenosine in DNA + S-adenosyl-L-methionine = an N(6)-methyl-2'-deoxyadenosine in DNA + S-adenosyl-L-homocysteine + H(+)</text>
        <dbReference type="Rhea" id="RHEA:15197"/>
        <dbReference type="Rhea" id="RHEA-COMP:12418"/>
        <dbReference type="Rhea" id="RHEA-COMP:12419"/>
        <dbReference type="ChEBI" id="CHEBI:15378"/>
        <dbReference type="ChEBI" id="CHEBI:57856"/>
        <dbReference type="ChEBI" id="CHEBI:59789"/>
        <dbReference type="ChEBI" id="CHEBI:90615"/>
        <dbReference type="ChEBI" id="CHEBI:90616"/>
        <dbReference type="EC" id="2.1.1.72"/>
    </reaction>
</comment>
<dbReference type="GO" id="GO:0003677">
    <property type="term" value="F:DNA binding"/>
    <property type="evidence" value="ECO:0007669"/>
    <property type="project" value="UniProtKB-KW"/>
</dbReference>
<feature type="coiled-coil region" evidence="9">
    <location>
        <begin position="103"/>
        <end position="237"/>
    </location>
</feature>
<dbReference type="PANTHER" id="PTHR42933">
    <property type="entry name" value="SLR6095 PROTEIN"/>
    <property type="match status" value="1"/>
</dbReference>
<accession>A0A9N8VL95</accession>
<dbReference type="OrthoDB" id="10267244at2759"/>
<dbReference type="InterPro" id="IPR044946">
    <property type="entry name" value="Restrct_endonuc_typeI_TRD_sf"/>
</dbReference>
<dbReference type="Gene3D" id="3.90.1570.30">
    <property type="match status" value="1"/>
</dbReference>
<evidence type="ECO:0000256" key="7">
    <source>
        <dbReference type="ARBA" id="ARBA00023125"/>
    </source>
</evidence>
<dbReference type="Pfam" id="PF02384">
    <property type="entry name" value="N6_Mtase"/>
    <property type="match status" value="2"/>
</dbReference>
<keyword evidence="4" id="KW-0808">Transferase</keyword>
<evidence type="ECO:0000256" key="4">
    <source>
        <dbReference type="ARBA" id="ARBA00022679"/>
    </source>
</evidence>
<dbReference type="SUPFAM" id="SSF116734">
    <property type="entry name" value="DNA methylase specificity domain"/>
    <property type="match status" value="2"/>
</dbReference>
<protein>
    <recommendedName>
        <fullName evidence="2">site-specific DNA-methyltransferase (adenine-specific)</fullName>
        <ecNumber evidence="2">2.1.1.72</ecNumber>
    </recommendedName>
</protein>
<keyword evidence="3" id="KW-0489">Methyltransferase</keyword>
<evidence type="ECO:0000256" key="1">
    <source>
        <dbReference type="ARBA" id="ARBA00010923"/>
    </source>
</evidence>
<feature type="domain" description="Bacteriophage Mx8 p63 C-terminal" evidence="12">
    <location>
        <begin position="389"/>
        <end position="446"/>
    </location>
</feature>
<evidence type="ECO:0000259" key="11">
    <source>
        <dbReference type="Pfam" id="PF02384"/>
    </source>
</evidence>
<feature type="domain" description="DNA methylase adenine-specific" evidence="11">
    <location>
        <begin position="671"/>
        <end position="728"/>
    </location>
</feature>
<evidence type="ECO:0000256" key="3">
    <source>
        <dbReference type="ARBA" id="ARBA00022603"/>
    </source>
</evidence>
<evidence type="ECO:0000313" key="13">
    <source>
        <dbReference type="EMBL" id="CAG8453642.1"/>
    </source>
</evidence>
<dbReference type="GO" id="GO:0009007">
    <property type="term" value="F:site-specific DNA-methyltransferase (adenine-specific) activity"/>
    <property type="evidence" value="ECO:0007669"/>
    <property type="project" value="UniProtKB-EC"/>
</dbReference>
<sequence length="1318" mass="151761">MVIGSTTITREQSLAVARELDAMVEQSGGRNEYTANIEAQDERGNPIKFSLSAKRKKLSAKKTLGRILDYSIKVINYILDVRGKPRLEEGQIYLSEREKKVLIESLQEDSVELIKQLEELSKDKDALDKNLTALKNILETKLAKKTDLDQANNSLTQLANEKSQLQQQITNFINQLNDLNNGNKNKEELEQKIKQLTNELEQAQNKEPPRTNEPSDYQDIKTELEQLRKQVVNSQDKELMKKLAEGVLELAENKLDCYVLEDGTRVLSGRGIQSSLKMTDEGGKKISGSRVGRNLSQKSLQPFVREVMGVGHLNPIICYDENGVEIHGYKDTLFTAICRVYLKARRSIHLSPRQKIIAAQSEIIIDSLADLGITALVDEATGYNKIRKERLQRPSFIGILTNKYVYNNLPEGLLEELKKKIPKTKEGKIKGRLHQWLTEELGKKDLNDTLQEFEKLEKKYRLKKKSLYAEVDRKIEKEQIKADFDKKFKTLLRRSYADYVLHPKGRENPLIILEAKKPGKDLQKALFQAKRDAEERKASLVYVIIGSAIKTLHLRIGKPLVYNGEEVDFILDEKTALKYLDTNEYNPQEAALIKSKKELINFFNEFSTLLFLKLLSEKEEDLEKDQQHINTKVLACPAGHSDKEICCFQKKYGDAIFQSLNKNKLRLSEVDSDVKGDAFEYLLKKYLNDQKKDLKQYFTPRPIVKFLVKLAKPKFSERVYDPFCGTDGHNNIQEIDSLDKKKNSVENKYSLHCFNAVNKNYKEGRIIVPEGVLFDEKKLTKLREKIYENSYVECIISLPRGAFAPYAPNAKANILYLTQVENIGYALNSKQSVKKGVNDLDIFWSLEKASEEEKLAKGFEKLLVEEIEKRNHVSIPRLYKKTTFEKEDDKFPLEQLIEEVKITFLAATRTRMEEKIDLVKNTVFASSDPDNELEIELNKKVGDIGLNKRIASEDISNYVVVPPQHFSYRPPGIDVGYICFNNKQETGCVTSYYPVFKVKDENKVIPEYLWCVFQSEKFRGQTKLVGSARASSTFTEFCKIKVPIPSLEEQKKVKKISDVCLINPPKSEIRDKKEIEVSFLPMEDCEEYSLYVFPQRTSKIEEVHKGYTYFAENDLLIAKITPCFENGKMSIAKNLKNGIGFGSTEFIVLRPKKGVLIEWVYYCLRNSDFIEEGKKIMTSGAGQQRIGVDFVNGFDVKIPLLEVQRKVIPKLEQNEKDKEFLSEFICPRTNNKHVNLGDYNYLENSPNFLKNEYLEGDSDIDDFARQNQKIVKCVEFYEKKIKEPLKRNFINYCLFNEFSSWNDCLRTKRLIEATGKKQ</sequence>
<evidence type="ECO:0000256" key="6">
    <source>
        <dbReference type="ARBA" id="ARBA00022747"/>
    </source>
</evidence>
<keyword evidence="5" id="KW-0949">S-adenosyl-L-methionine</keyword>
<dbReference type="InterPro" id="IPR029063">
    <property type="entry name" value="SAM-dependent_MTases_sf"/>
</dbReference>
<dbReference type="SUPFAM" id="SSF53335">
    <property type="entry name" value="S-adenosyl-L-methionine-dependent methyltransferases"/>
    <property type="match status" value="1"/>
</dbReference>
<evidence type="ECO:0000256" key="9">
    <source>
        <dbReference type="SAM" id="Coils"/>
    </source>
</evidence>
<evidence type="ECO:0000256" key="2">
    <source>
        <dbReference type="ARBA" id="ARBA00011900"/>
    </source>
</evidence>
<evidence type="ECO:0000256" key="8">
    <source>
        <dbReference type="ARBA" id="ARBA00047942"/>
    </source>
</evidence>
<dbReference type="EC" id="2.1.1.72" evidence="2"/>
<keyword evidence="14" id="KW-1185">Reference proteome</keyword>
<dbReference type="InterPro" id="IPR000055">
    <property type="entry name" value="Restrct_endonuc_typeI_TRD"/>
</dbReference>
<dbReference type="Pfam" id="PF01420">
    <property type="entry name" value="Methylase_S"/>
    <property type="match status" value="1"/>
</dbReference>
<dbReference type="Gene3D" id="3.40.50.150">
    <property type="entry name" value="Vaccinia Virus protein VP39"/>
    <property type="match status" value="2"/>
</dbReference>
<keyword evidence="7" id="KW-0238">DNA-binding</keyword>